<evidence type="ECO:0000313" key="1">
    <source>
        <dbReference type="Proteomes" id="UP000186698"/>
    </source>
</evidence>
<dbReference type="AlphaFoldDB" id="A0A8J1LMV4"/>
<dbReference type="PANTHER" id="PTHR33050:SF7">
    <property type="entry name" value="RIBONUCLEASE H"/>
    <property type="match status" value="1"/>
</dbReference>
<dbReference type="SUPFAM" id="SSF56672">
    <property type="entry name" value="DNA/RNA polymerases"/>
    <property type="match status" value="1"/>
</dbReference>
<dbReference type="OrthoDB" id="10068174at2759"/>
<dbReference type="RefSeq" id="XP_041430852.1">
    <property type="nucleotide sequence ID" value="XM_041574918.1"/>
</dbReference>
<keyword evidence="1" id="KW-1185">Reference proteome</keyword>
<protein>
    <submittedName>
        <fullName evidence="2">Uncharacterized protein LOC108699997</fullName>
    </submittedName>
</protein>
<name>A0A8J1LMV4_XENLA</name>
<dbReference type="CDD" id="cd09275">
    <property type="entry name" value="RNase_HI_RT_DIRS1"/>
    <property type="match status" value="1"/>
</dbReference>
<organism evidence="1 2">
    <name type="scientific">Xenopus laevis</name>
    <name type="common">African clawed frog</name>
    <dbReference type="NCBI Taxonomy" id="8355"/>
    <lineage>
        <taxon>Eukaryota</taxon>
        <taxon>Metazoa</taxon>
        <taxon>Chordata</taxon>
        <taxon>Craniata</taxon>
        <taxon>Vertebrata</taxon>
        <taxon>Euteleostomi</taxon>
        <taxon>Amphibia</taxon>
        <taxon>Batrachia</taxon>
        <taxon>Anura</taxon>
        <taxon>Pipoidea</taxon>
        <taxon>Pipidae</taxon>
        <taxon>Xenopodinae</taxon>
        <taxon>Xenopus</taxon>
        <taxon>Xenopus</taxon>
    </lineage>
</organism>
<dbReference type="KEGG" id="xla:108699997"/>
<gene>
    <name evidence="2" type="primary">LOC108699997</name>
</gene>
<accession>A0A8J1LMV4</accession>
<dbReference type="PANTHER" id="PTHR33050">
    <property type="entry name" value="REVERSE TRANSCRIPTASE DOMAIN-CONTAINING PROTEIN"/>
    <property type="match status" value="1"/>
</dbReference>
<dbReference type="InterPro" id="IPR043502">
    <property type="entry name" value="DNA/RNA_pol_sf"/>
</dbReference>
<evidence type="ECO:0000313" key="2">
    <source>
        <dbReference type="RefSeq" id="XP_041430852.1"/>
    </source>
</evidence>
<proteinExistence type="predicted"/>
<dbReference type="Proteomes" id="UP000186698">
    <property type="component" value="Chromosome 8S"/>
</dbReference>
<dbReference type="GeneID" id="108699997"/>
<sequence length="448" mass="50797">MESLRSVIVNVEQGDFFTTIDLKDAYLHVPIHVDSQQYLRFTVQGFHYKFQALIFLGVKYDSRQHKVFLTTQKHLKLQAAARHAISLRLISARDCMRLLGLMTSAIEVVPFAQAHLRNLQLNFLQKWRGDYNNLDYSIFFSGATKTYLQWWIQRDNIMKAGTNHLRRQSHRLGRRIRPQVCTRSVVTDTNLTSHKYARATGDLLSAKILVRSTKRIPIKVRSDNATVVAYINHQGGTHSRAAWKEVYHILLWAENNSCRLAVIYIPGQLNWEANFLSRVNTTQGSVSTAYNQVGDPTDRPDGQQVLSPNTGLLFQISRPRSMSVDAMTTAWDFQPVYIFPPIPMIHPVPRRLSVSNDSDSNSTLLAQESMVFRSKETINRSPVATSSKARLASAGPLLAPIIGEIIPDGLAIESSIWKNKGFSDQVTTTMLRARKPTTSSTYRHIWSC</sequence>
<reference evidence="2" key="1">
    <citation type="submission" date="2025-08" db="UniProtKB">
        <authorList>
            <consortium name="RefSeq"/>
        </authorList>
    </citation>
    <scope>IDENTIFICATION</scope>
    <source>
        <strain evidence="2">J_2021</strain>
        <tissue evidence="2">Erythrocytes</tissue>
    </source>
</reference>
<dbReference type="InterPro" id="IPR052055">
    <property type="entry name" value="Hepadnavirus_pol/RT"/>
</dbReference>